<comment type="caution">
    <text evidence="3">The sequence shown here is derived from an EMBL/GenBank/DDBJ whole genome shotgun (WGS) entry which is preliminary data.</text>
</comment>
<keyword evidence="1" id="KW-1133">Transmembrane helix</keyword>
<dbReference type="Pfam" id="PF07963">
    <property type="entry name" value="N_methyl"/>
    <property type="match status" value="1"/>
</dbReference>
<reference evidence="4" key="1">
    <citation type="submission" date="2017-06" db="EMBL/GenBank/DDBJ databases">
        <title>Genome analysis of Fimbriiglobus ruber SP5, the first member of the order Planctomycetales with confirmed chitinolytic capability.</title>
        <authorList>
            <person name="Ravin N.V."/>
            <person name="Rakitin A.L."/>
            <person name="Ivanova A.A."/>
            <person name="Beletsky A.V."/>
            <person name="Kulichevskaya I.S."/>
            <person name="Mardanov A.V."/>
            <person name="Dedysh S.N."/>
        </authorList>
    </citation>
    <scope>NUCLEOTIDE SEQUENCE [LARGE SCALE GENOMIC DNA]</scope>
    <source>
        <strain evidence="4">SP5</strain>
    </source>
</reference>
<dbReference type="Gene3D" id="3.30.700.10">
    <property type="entry name" value="Glycoprotein, Type 4 Pilin"/>
    <property type="match status" value="1"/>
</dbReference>
<feature type="domain" description="DUF1559" evidence="2">
    <location>
        <begin position="33"/>
        <end position="80"/>
    </location>
</feature>
<gene>
    <name evidence="3" type="ORF">FRUB_00227</name>
</gene>
<dbReference type="InterPro" id="IPR011453">
    <property type="entry name" value="DUF1559"/>
</dbReference>
<evidence type="ECO:0000256" key="1">
    <source>
        <dbReference type="SAM" id="Phobius"/>
    </source>
</evidence>
<dbReference type="PROSITE" id="PS00409">
    <property type="entry name" value="PROKAR_NTER_METHYL"/>
    <property type="match status" value="1"/>
</dbReference>
<evidence type="ECO:0000313" key="4">
    <source>
        <dbReference type="Proteomes" id="UP000214646"/>
    </source>
</evidence>
<evidence type="ECO:0000313" key="3">
    <source>
        <dbReference type="EMBL" id="OWK46528.1"/>
    </source>
</evidence>
<name>A0A225E6U9_9BACT</name>
<dbReference type="PANTHER" id="PTHR30093">
    <property type="entry name" value="GENERAL SECRETION PATHWAY PROTEIN G"/>
    <property type="match status" value="1"/>
</dbReference>
<feature type="transmembrane region" description="Helical" evidence="1">
    <location>
        <begin position="12"/>
        <end position="32"/>
    </location>
</feature>
<dbReference type="SUPFAM" id="SSF54523">
    <property type="entry name" value="Pili subunits"/>
    <property type="match status" value="1"/>
</dbReference>
<dbReference type="Proteomes" id="UP000214646">
    <property type="component" value="Unassembled WGS sequence"/>
</dbReference>
<evidence type="ECO:0000259" key="2">
    <source>
        <dbReference type="Pfam" id="PF07596"/>
    </source>
</evidence>
<protein>
    <recommendedName>
        <fullName evidence="2">DUF1559 domain-containing protein</fullName>
    </recommendedName>
</protein>
<sequence length="86" mass="9457">MSRHARRGFTLIELLVVIAIIAILIGLLLPAVQKIREAAARTSCQNNMKQIGLAFHNYEGVYGGFPSTYRTVATTSNRSGSTNHRI</sequence>
<keyword evidence="1" id="KW-0472">Membrane</keyword>
<dbReference type="NCBIfam" id="TIGR02532">
    <property type="entry name" value="IV_pilin_GFxxxE"/>
    <property type="match status" value="1"/>
</dbReference>
<dbReference type="InterPro" id="IPR045584">
    <property type="entry name" value="Pilin-like"/>
</dbReference>
<dbReference type="AlphaFoldDB" id="A0A225E6U9"/>
<accession>A0A225E6U9</accession>
<proteinExistence type="predicted"/>
<dbReference type="InterPro" id="IPR012902">
    <property type="entry name" value="N_methyl_site"/>
</dbReference>
<dbReference type="Pfam" id="PF07596">
    <property type="entry name" value="SBP_bac_10"/>
    <property type="match status" value="1"/>
</dbReference>
<keyword evidence="4" id="KW-1185">Reference proteome</keyword>
<dbReference type="EMBL" id="NIDE01000001">
    <property type="protein sequence ID" value="OWK46528.1"/>
    <property type="molecule type" value="Genomic_DNA"/>
</dbReference>
<organism evidence="3 4">
    <name type="scientific">Fimbriiglobus ruber</name>
    <dbReference type="NCBI Taxonomy" id="1908690"/>
    <lineage>
        <taxon>Bacteria</taxon>
        <taxon>Pseudomonadati</taxon>
        <taxon>Planctomycetota</taxon>
        <taxon>Planctomycetia</taxon>
        <taxon>Gemmatales</taxon>
        <taxon>Gemmataceae</taxon>
        <taxon>Fimbriiglobus</taxon>
    </lineage>
</organism>
<dbReference type="PANTHER" id="PTHR30093:SF2">
    <property type="entry name" value="TYPE II SECRETION SYSTEM PROTEIN H"/>
    <property type="match status" value="1"/>
</dbReference>
<keyword evidence="1" id="KW-0812">Transmembrane</keyword>